<evidence type="ECO:0000313" key="1">
    <source>
        <dbReference type="EMBL" id="SJK98903.1"/>
    </source>
</evidence>
<name>A0A284QR41_ARMOS</name>
<sequence length="81" mass="9303">MNNVDRCNLVANCMRLLQCTGNSASRLSHENCCRLRFHTAHRPRTLPSAVEAQIRNVPCTLIVTQYEQFFYVSPSQHDIQP</sequence>
<protein>
    <submittedName>
        <fullName evidence="1">Uncharacterized protein</fullName>
    </submittedName>
</protein>
<reference evidence="2" key="1">
    <citation type="journal article" date="2017" name="Nat. Ecol. Evol.">
        <title>Genome expansion and lineage-specific genetic innovations in the forest pathogenic fungi Armillaria.</title>
        <authorList>
            <person name="Sipos G."/>
            <person name="Prasanna A.N."/>
            <person name="Walter M.C."/>
            <person name="O'Connor E."/>
            <person name="Balint B."/>
            <person name="Krizsan K."/>
            <person name="Kiss B."/>
            <person name="Hess J."/>
            <person name="Varga T."/>
            <person name="Slot J."/>
            <person name="Riley R."/>
            <person name="Boka B."/>
            <person name="Rigling D."/>
            <person name="Barry K."/>
            <person name="Lee J."/>
            <person name="Mihaltcheva S."/>
            <person name="LaButti K."/>
            <person name="Lipzen A."/>
            <person name="Waldron R."/>
            <person name="Moloney N.M."/>
            <person name="Sperisen C."/>
            <person name="Kredics L."/>
            <person name="Vagvoelgyi C."/>
            <person name="Patrignani A."/>
            <person name="Fitzpatrick D."/>
            <person name="Nagy I."/>
            <person name="Doyle S."/>
            <person name="Anderson J.B."/>
            <person name="Grigoriev I.V."/>
            <person name="Gueldener U."/>
            <person name="Muensterkoetter M."/>
            <person name="Nagy L.G."/>
        </authorList>
    </citation>
    <scope>NUCLEOTIDE SEQUENCE [LARGE SCALE GENOMIC DNA]</scope>
    <source>
        <strain evidence="2">C18/9</strain>
    </source>
</reference>
<dbReference type="Proteomes" id="UP000219338">
    <property type="component" value="Unassembled WGS sequence"/>
</dbReference>
<organism evidence="1 2">
    <name type="scientific">Armillaria ostoyae</name>
    <name type="common">Armillaria root rot fungus</name>
    <dbReference type="NCBI Taxonomy" id="47428"/>
    <lineage>
        <taxon>Eukaryota</taxon>
        <taxon>Fungi</taxon>
        <taxon>Dikarya</taxon>
        <taxon>Basidiomycota</taxon>
        <taxon>Agaricomycotina</taxon>
        <taxon>Agaricomycetes</taxon>
        <taxon>Agaricomycetidae</taxon>
        <taxon>Agaricales</taxon>
        <taxon>Marasmiineae</taxon>
        <taxon>Physalacriaceae</taxon>
        <taxon>Armillaria</taxon>
    </lineage>
</organism>
<proteinExistence type="predicted"/>
<gene>
    <name evidence="1" type="ORF">ARMOST_02179</name>
</gene>
<evidence type="ECO:0000313" key="2">
    <source>
        <dbReference type="Proteomes" id="UP000219338"/>
    </source>
</evidence>
<dbReference type="EMBL" id="FUEG01000001">
    <property type="protein sequence ID" value="SJK98903.1"/>
    <property type="molecule type" value="Genomic_DNA"/>
</dbReference>
<keyword evidence="2" id="KW-1185">Reference proteome</keyword>
<accession>A0A284QR41</accession>
<dbReference type="AlphaFoldDB" id="A0A284QR41"/>